<keyword evidence="3" id="KW-1185">Reference proteome</keyword>
<dbReference type="EMBL" id="JAAAJA010000161">
    <property type="protein sequence ID" value="KAG0260230.1"/>
    <property type="molecule type" value="Genomic_DNA"/>
</dbReference>
<reference evidence="2" key="1">
    <citation type="journal article" date="2020" name="Fungal Divers.">
        <title>Resolving the Mortierellaceae phylogeny through synthesis of multi-gene phylogenetics and phylogenomics.</title>
        <authorList>
            <person name="Vandepol N."/>
            <person name="Liber J."/>
            <person name="Desiro A."/>
            <person name="Na H."/>
            <person name="Kennedy M."/>
            <person name="Barry K."/>
            <person name="Grigoriev I.V."/>
            <person name="Miller A.N."/>
            <person name="O'Donnell K."/>
            <person name="Stajich J.E."/>
            <person name="Bonito G."/>
        </authorList>
    </citation>
    <scope>NUCLEOTIDE SEQUENCE</scope>
    <source>
        <strain evidence="2">KOD948</strain>
    </source>
</reference>
<dbReference type="OrthoDB" id="2435556at2759"/>
<name>A0A9P6Q5B2_9FUNG</name>
<keyword evidence="1" id="KW-1133">Transmembrane helix</keyword>
<keyword evidence="1" id="KW-0472">Membrane</keyword>
<evidence type="ECO:0000313" key="2">
    <source>
        <dbReference type="EMBL" id="KAG0260230.1"/>
    </source>
</evidence>
<keyword evidence="1" id="KW-0812">Transmembrane</keyword>
<dbReference type="Gene3D" id="2.60.40.640">
    <property type="match status" value="1"/>
</dbReference>
<gene>
    <name evidence="2" type="ORF">BG011_002061</name>
</gene>
<dbReference type="InterPro" id="IPR014752">
    <property type="entry name" value="Arrestin-like_C"/>
</dbReference>
<dbReference type="Proteomes" id="UP000726737">
    <property type="component" value="Unassembled WGS sequence"/>
</dbReference>
<proteinExistence type="predicted"/>
<evidence type="ECO:0000256" key="1">
    <source>
        <dbReference type="SAM" id="Phobius"/>
    </source>
</evidence>
<comment type="caution">
    <text evidence="2">The sequence shown here is derived from an EMBL/GenBank/DDBJ whole genome shotgun (WGS) entry which is preliminary data.</text>
</comment>
<organism evidence="2 3">
    <name type="scientific">Mortierella polycephala</name>
    <dbReference type="NCBI Taxonomy" id="41804"/>
    <lineage>
        <taxon>Eukaryota</taxon>
        <taxon>Fungi</taxon>
        <taxon>Fungi incertae sedis</taxon>
        <taxon>Mucoromycota</taxon>
        <taxon>Mortierellomycotina</taxon>
        <taxon>Mortierellomycetes</taxon>
        <taxon>Mortierellales</taxon>
        <taxon>Mortierellaceae</taxon>
        <taxon>Mortierella</taxon>
    </lineage>
</organism>
<protein>
    <submittedName>
        <fullName evidence="2">Uncharacterized protein</fullName>
    </submittedName>
</protein>
<sequence>MRSNKDLGPPKKKSLSIHIDTGLIGPHGMPLVYGSTEDKIGSIKGTVRFSSNYDCKGRDIQIIYEAWVESKWTVTKSKKTVHRHRKEVFGYQTWSFPLIHTKHNGSTVIAGSYEKDFEVLLTHPSDRARRSFDSNNTTTTTLSTLSTLSLSDTEPSLKSSSATSLASTLNEQVNLLPSSCNSPHSKIKYTLRAVLQRPFPSLSNVEASQEIWVINSAQPCVAPSFSPSSSHSNLPFDIQTFDSSISIAESTSTTSACSSPRSHVLFTVDSGESTATHKTSLALVNPVPVAVPKPKNLTAMPPTPYGGKQLVMFLYCFCTFVLGLGFYKRCLPQIVNER</sequence>
<feature type="transmembrane region" description="Helical" evidence="1">
    <location>
        <begin position="310"/>
        <end position="327"/>
    </location>
</feature>
<evidence type="ECO:0000313" key="3">
    <source>
        <dbReference type="Proteomes" id="UP000726737"/>
    </source>
</evidence>
<dbReference type="AlphaFoldDB" id="A0A9P6Q5B2"/>
<accession>A0A9P6Q5B2</accession>